<reference evidence="2 3" key="1">
    <citation type="submission" date="2015-07" db="EMBL/GenBank/DDBJ databases">
        <title>Genome analysis of myxobacterium Chondromyces crocatus Cm c5 reveals a high potential for natural compound synthesis and the genetic basis for the loss of fruiting body formation.</title>
        <authorList>
            <person name="Zaburannyi N."/>
            <person name="Bunk B."/>
            <person name="Maier J."/>
            <person name="Overmann J."/>
            <person name="Mueller R."/>
        </authorList>
    </citation>
    <scope>NUCLEOTIDE SEQUENCE [LARGE SCALE GENOMIC DNA]</scope>
    <source>
        <strain evidence="2 3">Cm c5</strain>
    </source>
</reference>
<proteinExistence type="predicted"/>
<dbReference type="EMBL" id="CP012159">
    <property type="protein sequence ID" value="AKT37470.1"/>
    <property type="molecule type" value="Genomic_DNA"/>
</dbReference>
<dbReference type="Proteomes" id="UP000067626">
    <property type="component" value="Chromosome"/>
</dbReference>
<keyword evidence="3" id="KW-1185">Reference proteome</keyword>
<evidence type="ECO:0000256" key="1">
    <source>
        <dbReference type="SAM" id="MobiDB-lite"/>
    </source>
</evidence>
<name>A0A0K1E9C1_CHOCO</name>
<sequence length="257" mass="27946">MPGISDSAQVDDLKIHLETLLAADNARKLVPQGETTTEQLRRESAVFRPRIRLRLEQVLADLTAQTPGLSNAEVAKLTATRSGRDAVDTGIAALARVDDHLQSVTSERNPLIAKAYGVHGQNPVSFGGVLRSLAMCQKEDDALTLLPVDDLRREHLFTPVVRSAVDTAYTGLRAVLGEREATRGELSRSYAVKQATIDEAVSSIAAARQHLYANLPDRKVDRNLYDYGFRPIHVTTGRRANGSTPDVAEPPASCPMT</sequence>
<dbReference type="RefSeq" id="WP_050429836.1">
    <property type="nucleotide sequence ID" value="NZ_CP012159.1"/>
</dbReference>
<dbReference type="STRING" id="52.CMC5_016110"/>
<gene>
    <name evidence="2" type="ORF">CMC5_016110</name>
</gene>
<organism evidence="2 3">
    <name type="scientific">Chondromyces crocatus</name>
    <dbReference type="NCBI Taxonomy" id="52"/>
    <lineage>
        <taxon>Bacteria</taxon>
        <taxon>Pseudomonadati</taxon>
        <taxon>Myxococcota</taxon>
        <taxon>Polyangia</taxon>
        <taxon>Polyangiales</taxon>
        <taxon>Polyangiaceae</taxon>
        <taxon>Chondromyces</taxon>
    </lineage>
</organism>
<dbReference type="KEGG" id="ccro:CMC5_016110"/>
<feature type="region of interest" description="Disordered" evidence="1">
    <location>
        <begin position="238"/>
        <end position="257"/>
    </location>
</feature>
<dbReference type="AlphaFoldDB" id="A0A0K1E9C1"/>
<evidence type="ECO:0000313" key="3">
    <source>
        <dbReference type="Proteomes" id="UP000067626"/>
    </source>
</evidence>
<dbReference type="OrthoDB" id="5510187at2"/>
<protein>
    <submittedName>
        <fullName evidence="2">Uncharacterized protein</fullName>
    </submittedName>
</protein>
<accession>A0A0K1E9C1</accession>
<evidence type="ECO:0000313" key="2">
    <source>
        <dbReference type="EMBL" id="AKT37470.1"/>
    </source>
</evidence>